<keyword evidence="2" id="KW-0812">Transmembrane</keyword>
<accession>A0ABP0KZV6</accession>
<keyword evidence="2" id="KW-0472">Membrane</keyword>
<sequence length="930" mass="102899">MRSAPLITMGMATSTWKNSGVFFQVMELCLCQMCFLMAIQWMRSWKKSQGGDGVISFSRFRSYLMHVKHGGERDAGRPLGNWVAGNQNEDDMQQGQGDEQVAAEPQDASDLLNRLDASEVPEEEEEDPEENSLARLESTSAELMGFHQWLDDLFQDQRRDARLNIFLRFHDSRVEAAYVSHYAPVTLRQAQVLALPVAAYSLWALLTENFRWEPSLIHWEQGIQVVNNLAWLTIFFGSLLMFSAIALWLWRRKRKALRVAWAARNAESTGEQDKASKLEAAKAEAEFDREAIQAEQVLCLWAVVTPWLCCFFANRRRLAALWDVDPFQEFPTVSTDYDLILTMLGTLMFFSMRTNLRFLYALPVALSCLLAYGTSSIVMASSPKANPDDFRWGWTAVLLIVSCGLCLSGHRNLEYQRRLSFISLYASFAVLKDIQVADPLEKQVPGSPRSSITGMTGFSLAQSKGPETRLARLKRGIALLDRLCTSASSGNQAFRDALMGLLEILSSAREDLAQAERLVSADIAEVLEQKGIDGEAKLKLLDLFDELPPLPPVPPLPLRVNMLEKDCEAEESNKDRDDKLEAWGWEVLPMQHGGSTSSTKKELDESLASAGEMLLAPVVSEAVGNDAGKVLLARLLDAHRSSPAWSEARAALALRATNWLAKKTGLWAHLEVGEKAALLAAAAGLHAVPVSQAVAFKQEQTGVFASKDPVLGHAASISSTALALTAAGLGRNSAFSERPSSALMDDSPLLRLTRRLQHRARPCAALQDLKRVRILLEADEEPLPFNVRNLQSLSSEELEEVNRAAKERRLLLAGLVLAAGDLAFLALPQKQHLAWAGLAREEREVGMCAADWLRGLAETLAIPLYDTLHTVGELTCHTGKHPLSVPLGNLRENARYWTKHSLAPSGRPSRRFSGQAVSPATSSKDKEKLQ</sequence>
<feature type="region of interest" description="Disordered" evidence="1">
    <location>
        <begin position="75"/>
        <end position="104"/>
    </location>
</feature>
<organism evidence="3 4">
    <name type="scientific">Durusdinium trenchii</name>
    <dbReference type="NCBI Taxonomy" id="1381693"/>
    <lineage>
        <taxon>Eukaryota</taxon>
        <taxon>Sar</taxon>
        <taxon>Alveolata</taxon>
        <taxon>Dinophyceae</taxon>
        <taxon>Suessiales</taxon>
        <taxon>Symbiodiniaceae</taxon>
        <taxon>Durusdinium</taxon>
    </lineage>
</organism>
<gene>
    <name evidence="3" type="ORF">CCMP2556_LOCUS18692</name>
</gene>
<evidence type="ECO:0000313" key="3">
    <source>
        <dbReference type="EMBL" id="CAK9032442.1"/>
    </source>
</evidence>
<keyword evidence="4" id="KW-1185">Reference proteome</keyword>
<reference evidence="3 4" key="1">
    <citation type="submission" date="2024-02" db="EMBL/GenBank/DDBJ databases">
        <authorList>
            <person name="Chen Y."/>
            <person name="Shah S."/>
            <person name="Dougan E. K."/>
            <person name="Thang M."/>
            <person name="Chan C."/>
        </authorList>
    </citation>
    <scope>NUCLEOTIDE SEQUENCE [LARGE SCALE GENOMIC DNA]</scope>
</reference>
<feature type="transmembrane region" description="Helical" evidence="2">
    <location>
        <begin position="230"/>
        <end position="250"/>
    </location>
</feature>
<evidence type="ECO:0000256" key="1">
    <source>
        <dbReference type="SAM" id="MobiDB-lite"/>
    </source>
</evidence>
<proteinExistence type="predicted"/>
<evidence type="ECO:0000313" key="4">
    <source>
        <dbReference type="Proteomes" id="UP001642484"/>
    </source>
</evidence>
<feature type="transmembrane region" description="Helical" evidence="2">
    <location>
        <begin position="358"/>
        <end position="380"/>
    </location>
</feature>
<comment type="caution">
    <text evidence="3">The sequence shown here is derived from an EMBL/GenBank/DDBJ whole genome shotgun (WGS) entry which is preliminary data.</text>
</comment>
<feature type="non-terminal residue" evidence="3">
    <location>
        <position position="930"/>
    </location>
</feature>
<dbReference type="EMBL" id="CAXAMN010010702">
    <property type="protein sequence ID" value="CAK9032442.1"/>
    <property type="molecule type" value="Genomic_DNA"/>
</dbReference>
<dbReference type="Proteomes" id="UP001642484">
    <property type="component" value="Unassembled WGS sequence"/>
</dbReference>
<feature type="transmembrane region" description="Helical" evidence="2">
    <location>
        <begin position="810"/>
        <end position="827"/>
    </location>
</feature>
<feature type="transmembrane region" description="Helical" evidence="2">
    <location>
        <begin position="20"/>
        <end position="39"/>
    </location>
</feature>
<protein>
    <submittedName>
        <fullName evidence="3">Uncharacterized protein</fullName>
    </submittedName>
</protein>
<keyword evidence="2" id="KW-1133">Transmembrane helix</keyword>
<feature type="transmembrane region" description="Helical" evidence="2">
    <location>
        <begin position="392"/>
        <end position="410"/>
    </location>
</feature>
<feature type="region of interest" description="Disordered" evidence="1">
    <location>
        <begin position="901"/>
        <end position="930"/>
    </location>
</feature>
<evidence type="ECO:0000256" key="2">
    <source>
        <dbReference type="SAM" id="Phobius"/>
    </source>
</evidence>
<name>A0ABP0KZV6_9DINO</name>